<proteinExistence type="predicted"/>
<dbReference type="AlphaFoldDB" id="A0AA42UHX9"/>
<evidence type="ECO:0000313" key="1">
    <source>
        <dbReference type="EMBL" id="MDH1506502.1"/>
    </source>
</evidence>
<name>A0AA42UHX9_AERCA</name>
<dbReference type="Proteomes" id="UP001161704">
    <property type="component" value="Unassembled WGS sequence"/>
</dbReference>
<reference evidence="1" key="1">
    <citation type="submission" date="2022-09" db="EMBL/GenBank/DDBJ databases">
        <title>Intensive care unit water sources are persistently colonized with multi-drug resistant bacteria and are the site of extensive horizontal gene transfer of antibiotic resistance genes.</title>
        <authorList>
            <person name="Diorio-Toth L."/>
        </authorList>
    </citation>
    <scope>NUCLEOTIDE SEQUENCE</scope>
    <source>
        <strain evidence="1">GD03710</strain>
    </source>
</reference>
<accession>A0AA42UHX9</accession>
<dbReference type="RefSeq" id="WP_279963591.1">
    <property type="nucleotide sequence ID" value="NZ_JAOCFK010000060.1"/>
</dbReference>
<evidence type="ECO:0000313" key="2">
    <source>
        <dbReference type="Proteomes" id="UP001161704"/>
    </source>
</evidence>
<organism evidence="1 2">
    <name type="scientific">Aeromonas caviae</name>
    <name type="common">Aeromonas punctata</name>
    <dbReference type="NCBI Taxonomy" id="648"/>
    <lineage>
        <taxon>Bacteria</taxon>
        <taxon>Pseudomonadati</taxon>
        <taxon>Pseudomonadota</taxon>
        <taxon>Gammaproteobacteria</taxon>
        <taxon>Aeromonadales</taxon>
        <taxon>Aeromonadaceae</taxon>
        <taxon>Aeromonas</taxon>
    </lineage>
</organism>
<comment type="caution">
    <text evidence="1">The sequence shown here is derived from an EMBL/GenBank/DDBJ whole genome shotgun (WGS) entry which is preliminary data.</text>
</comment>
<protein>
    <submittedName>
        <fullName evidence="1">Uncharacterized protein</fullName>
    </submittedName>
</protein>
<sequence>MTTKADIRACPELSSEITSETGLALDVFLSRFDVDEDDSIDVFALLEEIEVCRQEGRDHAAKTLIASNGGDAYGLELAHLEYDGKLACIFSEPSWRGGFRLSLYDIHGPISHHIYTTPEEALDEALRYGYCKLATGQLDQMTDLPSWKSGLERVMSVAQWSSPFATDTTTS</sequence>
<gene>
    <name evidence="1" type="ORF">N5I20_15725</name>
</gene>
<dbReference type="EMBL" id="JAOCIZ010000067">
    <property type="protein sequence ID" value="MDH1506502.1"/>
    <property type="molecule type" value="Genomic_DNA"/>
</dbReference>